<proteinExistence type="predicted"/>
<feature type="transmembrane region" description="Helical" evidence="1">
    <location>
        <begin position="43"/>
        <end position="63"/>
    </location>
</feature>
<feature type="transmembrane region" description="Helical" evidence="1">
    <location>
        <begin position="9"/>
        <end position="31"/>
    </location>
</feature>
<evidence type="ECO:0000256" key="1">
    <source>
        <dbReference type="SAM" id="Phobius"/>
    </source>
</evidence>
<dbReference type="EMBL" id="BRZA01000002">
    <property type="protein sequence ID" value="GLC88275.1"/>
    <property type="molecule type" value="Genomic_DNA"/>
</dbReference>
<reference evidence="2" key="1">
    <citation type="submission" date="2022-08" db="EMBL/GenBank/DDBJ databases">
        <title>Draft genome sequence of Lysinibacillus sp. strain KH24.</title>
        <authorList>
            <person name="Kanbe H."/>
            <person name="Itoh H."/>
        </authorList>
    </citation>
    <scope>NUCLEOTIDE SEQUENCE</scope>
    <source>
        <strain evidence="2">KH24</strain>
    </source>
</reference>
<evidence type="ECO:0008006" key="4">
    <source>
        <dbReference type="Google" id="ProtNLM"/>
    </source>
</evidence>
<keyword evidence="1" id="KW-0812">Transmembrane</keyword>
<sequence length="146" mass="15898">MKLQGIVKGLVIGVICASIIPFVFMNIGQSLAGGTVSYLGGTWLYLAIMIPIIIALIGGGYYFSVVHTVSNKTMWWISFAMALIVSLFTGTVGILMAEKILHGNLDTLNVKSIMVAGIIYSVVFLPITVPLGKLILHILYKWVVRR</sequence>
<evidence type="ECO:0000313" key="2">
    <source>
        <dbReference type="EMBL" id="GLC88275.1"/>
    </source>
</evidence>
<feature type="transmembrane region" description="Helical" evidence="1">
    <location>
        <begin position="117"/>
        <end position="140"/>
    </location>
</feature>
<evidence type="ECO:0000313" key="3">
    <source>
        <dbReference type="Proteomes" id="UP001065593"/>
    </source>
</evidence>
<name>A0ABQ5NIS0_9BACI</name>
<keyword evidence="1" id="KW-1133">Transmembrane helix</keyword>
<comment type="caution">
    <text evidence="2">The sequence shown here is derived from an EMBL/GenBank/DDBJ whole genome shotgun (WGS) entry which is preliminary data.</text>
</comment>
<organism evidence="2 3">
    <name type="scientific">Lysinibacillus piscis</name>
    <dbReference type="NCBI Taxonomy" id="2518931"/>
    <lineage>
        <taxon>Bacteria</taxon>
        <taxon>Bacillati</taxon>
        <taxon>Bacillota</taxon>
        <taxon>Bacilli</taxon>
        <taxon>Bacillales</taxon>
        <taxon>Bacillaceae</taxon>
        <taxon>Lysinibacillus</taxon>
    </lineage>
</organism>
<keyword evidence="3" id="KW-1185">Reference proteome</keyword>
<protein>
    <recommendedName>
        <fullName evidence="4">DUF2798 domain-containing protein</fullName>
    </recommendedName>
</protein>
<accession>A0ABQ5NIS0</accession>
<dbReference type="RefSeq" id="WP_264988040.1">
    <property type="nucleotide sequence ID" value="NZ_BRZA01000002.1"/>
</dbReference>
<gene>
    <name evidence="2" type="ORF">LYSBPC_14020</name>
</gene>
<dbReference type="Proteomes" id="UP001065593">
    <property type="component" value="Unassembled WGS sequence"/>
</dbReference>
<keyword evidence="1" id="KW-0472">Membrane</keyword>
<feature type="transmembrane region" description="Helical" evidence="1">
    <location>
        <begin position="75"/>
        <end position="97"/>
    </location>
</feature>